<organism evidence="3 4">
    <name type="scientific">Paenibacillus segetis</name>
    <dbReference type="NCBI Taxonomy" id="1325360"/>
    <lineage>
        <taxon>Bacteria</taxon>
        <taxon>Bacillati</taxon>
        <taxon>Bacillota</taxon>
        <taxon>Bacilli</taxon>
        <taxon>Bacillales</taxon>
        <taxon>Paenibacillaceae</taxon>
        <taxon>Paenibacillus</taxon>
    </lineage>
</organism>
<dbReference type="PANTHER" id="PTHR47260">
    <property type="entry name" value="UPF0644 PROTEIN PB2B4.06"/>
    <property type="match status" value="1"/>
</dbReference>
<dbReference type="EMBL" id="BMFT01000001">
    <property type="protein sequence ID" value="GGH18166.1"/>
    <property type="molecule type" value="Genomic_DNA"/>
</dbReference>
<dbReference type="InterPro" id="IPR003736">
    <property type="entry name" value="PAAI_dom"/>
</dbReference>
<keyword evidence="4" id="KW-1185">Reference proteome</keyword>
<evidence type="ECO:0000256" key="1">
    <source>
        <dbReference type="ARBA" id="ARBA00022801"/>
    </source>
</evidence>
<evidence type="ECO:0000259" key="2">
    <source>
        <dbReference type="Pfam" id="PF03061"/>
    </source>
</evidence>
<dbReference type="InterPro" id="IPR029069">
    <property type="entry name" value="HotDog_dom_sf"/>
</dbReference>
<sequence>MDIDWTEITSRNEKTFWGLLGLRMLSVDSSHVKLALTVNESHLNSMGIVHGGVLSSMMDQAMGTLVTANKNGQQAVTTNLNVTFLNAMRSGDLVVSAYPMHESQRSMTLRAEVHGEDGTLACIATATFLVPRDSKS</sequence>
<dbReference type="RefSeq" id="WP_188537112.1">
    <property type="nucleotide sequence ID" value="NZ_BMFT01000001.1"/>
</dbReference>
<reference evidence="4" key="1">
    <citation type="journal article" date="2019" name="Int. J. Syst. Evol. Microbiol.">
        <title>The Global Catalogue of Microorganisms (GCM) 10K type strain sequencing project: providing services to taxonomists for standard genome sequencing and annotation.</title>
        <authorList>
            <consortium name="The Broad Institute Genomics Platform"/>
            <consortium name="The Broad Institute Genome Sequencing Center for Infectious Disease"/>
            <person name="Wu L."/>
            <person name="Ma J."/>
        </authorList>
    </citation>
    <scope>NUCLEOTIDE SEQUENCE [LARGE SCALE GENOMIC DNA]</scope>
    <source>
        <strain evidence="4">CGMCC 1.12769</strain>
    </source>
</reference>
<dbReference type="SUPFAM" id="SSF54637">
    <property type="entry name" value="Thioesterase/thiol ester dehydrase-isomerase"/>
    <property type="match status" value="1"/>
</dbReference>
<keyword evidence="1" id="KW-0378">Hydrolase</keyword>
<dbReference type="InterPro" id="IPR006683">
    <property type="entry name" value="Thioestr_dom"/>
</dbReference>
<gene>
    <name evidence="3" type="ORF">GCM10008013_13950</name>
</gene>
<proteinExistence type="predicted"/>
<dbReference type="CDD" id="cd03443">
    <property type="entry name" value="PaaI_thioesterase"/>
    <property type="match status" value="1"/>
</dbReference>
<evidence type="ECO:0000313" key="4">
    <source>
        <dbReference type="Proteomes" id="UP000659344"/>
    </source>
</evidence>
<dbReference type="Pfam" id="PF03061">
    <property type="entry name" value="4HBT"/>
    <property type="match status" value="1"/>
</dbReference>
<feature type="domain" description="Thioesterase" evidence="2">
    <location>
        <begin position="46"/>
        <end position="122"/>
    </location>
</feature>
<evidence type="ECO:0000313" key="3">
    <source>
        <dbReference type="EMBL" id="GGH18166.1"/>
    </source>
</evidence>
<name>A0ABQ1YA37_9BACL</name>
<dbReference type="InterPro" id="IPR052061">
    <property type="entry name" value="PTE-AB_protein"/>
</dbReference>
<dbReference type="Proteomes" id="UP000659344">
    <property type="component" value="Unassembled WGS sequence"/>
</dbReference>
<dbReference type="PANTHER" id="PTHR47260:SF1">
    <property type="entry name" value="UPF0644 PROTEIN PB2B4.06"/>
    <property type="match status" value="1"/>
</dbReference>
<dbReference type="Gene3D" id="3.10.129.10">
    <property type="entry name" value="Hotdog Thioesterase"/>
    <property type="match status" value="1"/>
</dbReference>
<dbReference type="NCBIfam" id="TIGR00369">
    <property type="entry name" value="unchar_dom_1"/>
    <property type="match status" value="1"/>
</dbReference>
<accession>A0ABQ1YA37</accession>
<comment type="caution">
    <text evidence="3">The sequence shown here is derived from an EMBL/GenBank/DDBJ whole genome shotgun (WGS) entry which is preliminary data.</text>
</comment>
<protein>
    <submittedName>
        <fullName evidence="3">Esterase</fullName>
    </submittedName>
</protein>